<reference evidence="1 2" key="1">
    <citation type="submission" date="2021-06" db="EMBL/GenBank/DDBJ databases">
        <title>Caerostris extrusa draft genome.</title>
        <authorList>
            <person name="Kono N."/>
            <person name="Arakawa K."/>
        </authorList>
    </citation>
    <scope>NUCLEOTIDE SEQUENCE [LARGE SCALE GENOMIC DNA]</scope>
</reference>
<proteinExistence type="predicted"/>
<protein>
    <submittedName>
        <fullName evidence="1">Uncharacterized protein</fullName>
    </submittedName>
</protein>
<dbReference type="Proteomes" id="UP001054945">
    <property type="component" value="Unassembled WGS sequence"/>
</dbReference>
<evidence type="ECO:0000313" key="2">
    <source>
        <dbReference type="Proteomes" id="UP001054945"/>
    </source>
</evidence>
<dbReference type="AlphaFoldDB" id="A0AAV4S1K8"/>
<organism evidence="1 2">
    <name type="scientific">Caerostris extrusa</name>
    <name type="common">Bark spider</name>
    <name type="synonym">Caerostris bankana</name>
    <dbReference type="NCBI Taxonomy" id="172846"/>
    <lineage>
        <taxon>Eukaryota</taxon>
        <taxon>Metazoa</taxon>
        <taxon>Ecdysozoa</taxon>
        <taxon>Arthropoda</taxon>
        <taxon>Chelicerata</taxon>
        <taxon>Arachnida</taxon>
        <taxon>Araneae</taxon>
        <taxon>Araneomorphae</taxon>
        <taxon>Entelegynae</taxon>
        <taxon>Araneoidea</taxon>
        <taxon>Araneidae</taxon>
        <taxon>Caerostris</taxon>
    </lineage>
</organism>
<dbReference type="EMBL" id="BPLR01008943">
    <property type="protein sequence ID" value="GIY28418.1"/>
    <property type="molecule type" value="Genomic_DNA"/>
</dbReference>
<accession>A0AAV4S1K8</accession>
<evidence type="ECO:0000313" key="1">
    <source>
        <dbReference type="EMBL" id="GIY28418.1"/>
    </source>
</evidence>
<name>A0AAV4S1K8_CAEEX</name>
<keyword evidence="2" id="KW-1185">Reference proteome</keyword>
<sequence>MNPTVRTENPLRKQCFFFPFIVLGERESGGEIVKDKKALKSHLWYFLVDALVPAAPQSSALSPGGQRERDLILGMPAAPQSSALSPEGRGEEILFWEVNCYAELIMEMISVGIIIPLESFRLWKKLLCARCTSILSIKSGGQREEILFWEVNCYAELIMEMISVGIIIPLESFRLWKKLLW</sequence>
<gene>
    <name evidence="1" type="ORF">CEXT_377771</name>
</gene>
<comment type="caution">
    <text evidence="1">The sequence shown here is derived from an EMBL/GenBank/DDBJ whole genome shotgun (WGS) entry which is preliminary data.</text>
</comment>